<evidence type="ECO:0000313" key="3">
    <source>
        <dbReference type="Proteomes" id="UP000051574"/>
    </source>
</evidence>
<keyword evidence="3" id="KW-1185">Reference proteome</keyword>
<accession>A0A0T6B9N8</accession>
<feature type="transmembrane region" description="Helical" evidence="1">
    <location>
        <begin position="69"/>
        <end position="87"/>
    </location>
</feature>
<dbReference type="AlphaFoldDB" id="A0A0T6B9N8"/>
<keyword evidence="1" id="KW-0472">Membrane</keyword>
<comment type="caution">
    <text evidence="2">The sequence shown here is derived from an EMBL/GenBank/DDBJ whole genome shotgun (WGS) entry which is preliminary data.</text>
</comment>
<keyword evidence="1" id="KW-1133">Transmembrane helix</keyword>
<organism evidence="2 3">
    <name type="scientific">Oryctes borbonicus</name>
    <dbReference type="NCBI Taxonomy" id="1629725"/>
    <lineage>
        <taxon>Eukaryota</taxon>
        <taxon>Metazoa</taxon>
        <taxon>Ecdysozoa</taxon>
        <taxon>Arthropoda</taxon>
        <taxon>Hexapoda</taxon>
        <taxon>Insecta</taxon>
        <taxon>Pterygota</taxon>
        <taxon>Neoptera</taxon>
        <taxon>Endopterygota</taxon>
        <taxon>Coleoptera</taxon>
        <taxon>Polyphaga</taxon>
        <taxon>Scarabaeiformia</taxon>
        <taxon>Scarabaeidae</taxon>
        <taxon>Dynastinae</taxon>
        <taxon>Oryctes</taxon>
    </lineage>
</organism>
<evidence type="ECO:0000256" key="1">
    <source>
        <dbReference type="SAM" id="Phobius"/>
    </source>
</evidence>
<name>A0A0T6B9N8_9SCAR</name>
<dbReference type="EMBL" id="LJIG01009083">
    <property type="protein sequence ID" value="KRT83789.1"/>
    <property type="molecule type" value="Genomic_DNA"/>
</dbReference>
<dbReference type="Proteomes" id="UP000051574">
    <property type="component" value="Unassembled WGS sequence"/>
</dbReference>
<reference evidence="2 3" key="1">
    <citation type="submission" date="2015-09" db="EMBL/GenBank/DDBJ databases">
        <title>Draft genome of the scarab beetle Oryctes borbonicus.</title>
        <authorList>
            <person name="Meyer J.M."/>
            <person name="Markov G.V."/>
            <person name="Baskaran P."/>
            <person name="Herrmann M."/>
            <person name="Sommer R.J."/>
            <person name="Roedelsperger C."/>
        </authorList>
    </citation>
    <scope>NUCLEOTIDE SEQUENCE [LARGE SCALE GENOMIC DNA]</scope>
    <source>
        <strain evidence="2">OB123</strain>
        <tissue evidence="2">Whole animal</tissue>
    </source>
</reference>
<sequence>ILIIASSSFPDNCDNHIYLCGFPPSGMSLVCCPGTTQQRDRGEYKTNRAQEVFIRYCKCTLIEHFKMKLSVIFVFVLMVLAAFMGQTDARSKRLRKLEKRIKKIFEETKEALPVVQGVIGVVKAVGKR</sequence>
<keyword evidence="1" id="KW-0812">Transmembrane</keyword>
<gene>
    <name evidence="2" type="ORF">AMK59_4134</name>
</gene>
<proteinExistence type="predicted"/>
<feature type="non-terminal residue" evidence="2">
    <location>
        <position position="1"/>
    </location>
</feature>
<evidence type="ECO:0000313" key="2">
    <source>
        <dbReference type="EMBL" id="KRT83789.1"/>
    </source>
</evidence>
<protein>
    <submittedName>
        <fullName evidence="2">Uncharacterized protein</fullName>
    </submittedName>
</protein>